<dbReference type="EMBL" id="HBEM01006309">
    <property type="protein sequence ID" value="CAD8437338.1"/>
    <property type="molecule type" value="Transcribed_RNA"/>
</dbReference>
<proteinExistence type="predicted"/>
<sequence length="394" mass="44877">MEVKVFCYNVLAPNLCKPQDFIKSDAKHINAETRFKAILKLLRKAVEDEAVICLQEVTERWAGRFLAFFDENDYYMVTSNYNVRPFTGHMGIATAFPRKRFKMTECKFVRPSRVSLGRDFYKNKNKWSKFDVLPSMWTPQFWKGAAVACGATALSLLVPNGMLTRATVTTLVCATATTILGNTMREPSSWAAKQANKTLEERLRDFHNVLVQVKLYDREKKTAFCVANYHMPCRFDDEEIMVALAALARKKVASLAKKSPVVFCGDFNSTPETPSYQTLVMDGKSDVPTKYVSMKIDKRTMFPLQVPNMRSAFADKMGKEPEFTNYARRLFRGKLIEFIDCLDYIFISDHFQVIDVSETPTKEETVSNSESYPDGNQPSDHIPITATLKIKGKL</sequence>
<name>A0A7S0CXU2_9EUKA</name>
<dbReference type="InterPro" id="IPR036691">
    <property type="entry name" value="Endo/exonu/phosph_ase_sf"/>
</dbReference>
<evidence type="ECO:0000259" key="2">
    <source>
        <dbReference type="Pfam" id="PF03372"/>
    </source>
</evidence>
<organism evidence="3">
    <name type="scientific">Amorphochlora amoebiformis</name>
    <dbReference type="NCBI Taxonomy" id="1561963"/>
    <lineage>
        <taxon>Eukaryota</taxon>
        <taxon>Sar</taxon>
        <taxon>Rhizaria</taxon>
        <taxon>Cercozoa</taxon>
        <taxon>Chlorarachniophyceae</taxon>
        <taxon>Amorphochlora</taxon>
    </lineage>
</organism>
<protein>
    <recommendedName>
        <fullName evidence="2">Endonuclease/exonuclease/phosphatase domain-containing protein</fullName>
    </recommendedName>
</protein>
<dbReference type="SUPFAM" id="SSF56219">
    <property type="entry name" value="DNase I-like"/>
    <property type="match status" value="1"/>
</dbReference>
<feature type="domain" description="Endonuclease/exonuclease/phosphatase" evidence="2">
    <location>
        <begin position="34"/>
        <end position="381"/>
    </location>
</feature>
<dbReference type="InterPro" id="IPR050410">
    <property type="entry name" value="CCR4/nocturin_mRNA_transcr"/>
</dbReference>
<dbReference type="PANTHER" id="PTHR12121">
    <property type="entry name" value="CARBON CATABOLITE REPRESSOR PROTEIN 4"/>
    <property type="match status" value="1"/>
</dbReference>
<dbReference type="PANTHER" id="PTHR12121:SF101">
    <property type="entry name" value="ENDONUCLEASE_EXONUCLEASE_PHOSPHATASE DOMAIN-CONTAINING PROTEIN"/>
    <property type="match status" value="1"/>
</dbReference>
<feature type="compositionally biased region" description="Polar residues" evidence="1">
    <location>
        <begin position="366"/>
        <end position="379"/>
    </location>
</feature>
<evidence type="ECO:0000313" key="3">
    <source>
        <dbReference type="EMBL" id="CAD8437338.1"/>
    </source>
</evidence>
<dbReference type="AlphaFoldDB" id="A0A7S0CXU2"/>
<feature type="region of interest" description="Disordered" evidence="1">
    <location>
        <begin position="360"/>
        <end position="382"/>
    </location>
</feature>
<reference evidence="3" key="1">
    <citation type="submission" date="2021-01" db="EMBL/GenBank/DDBJ databases">
        <authorList>
            <person name="Corre E."/>
            <person name="Pelletier E."/>
            <person name="Niang G."/>
            <person name="Scheremetjew M."/>
            <person name="Finn R."/>
            <person name="Kale V."/>
            <person name="Holt S."/>
            <person name="Cochrane G."/>
            <person name="Meng A."/>
            <person name="Brown T."/>
            <person name="Cohen L."/>
        </authorList>
    </citation>
    <scope>NUCLEOTIDE SEQUENCE</scope>
    <source>
        <strain evidence="3">CCMP2058</strain>
    </source>
</reference>
<dbReference type="Pfam" id="PF03372">
    <property type="entry name" value="Exo_endo_phos"/>
    <property type="match status" value="1"/>
</dbReference>
<dbReference type="GO" id="GO:0000175">
    <property type="term" value="F:3'-5'-RNA exonuclease activity"/>
    <property type="evidence" value="ECO:0007669"/>
    <property type="project" value="TreeGrafter"/>
</dbReference>
<evidence type="ECO:0000256" key="1">
    <source>
        <dbReference type="SAM" id="MobiDB-lite"/>
    </source>
</evidence>
<gene>
    <name evidence="3" type="ORF">LAMO00422_LOCUS4419</name>
</gene>
<dbReference type="Gene3D" id="3.60.10.10">
    <property type="entry name" value="Endonuclease/exonuclease/phosphatase"/>
    <property type="match status" value="1"/>
</dbReference>
<accession>A0A7S0CXU2</accession>
<dbReference type="InterPro" id="IPR005135">
    <property type="entry name" value="Endo/exonuclease/phosphatase"/>
</dbReference>